<dbReference type="SMART" id="SM00228">
    <property type="entry name" value="PDZ"/>
    <property type="match status" value="1"/>
</dbReference>
<dbReference type="InterPro" id="IPR028204">
    <property type="entry name" value="Tricorn_C1"/>
</dbReference>
<evidence type="ECO:0000256" key="4">
    <source>
        <dbReference type="ARBA" id="ARBA00022670"/>
    </source>
</evidence>
<evidence type="ECO:0000256" key="7">
    <source>
        <dbReference type="PIRNR" id="PIRNR036421"/>
    </source>
</evidence>
<keyword evidence="4 7" id="KW-0645">Protease</keyword>
<evidence type="ECO:0000256" key="5">
    <source>
        <dbReference type="ARBA" id="ARBA00022801"/>
    </source>
</evidence>
<keyword evidence="8" id="KW-0732">Signal</keyword>
<dbReference type="Pfam" id="PF03572">
    <property type="entry name" value="Peptidase_S41"/>
    <property type="match status" value="1"/>
</dbReference>
<gene>
    <name evidence="10" type="ORF">B7P33_03350</name>
</gene>
<feature type="chain" id="PRO_5012269058" description="Tricorn protease homolog" evidence="8">
    <location>
        <begin position="19"/>
        <end position="1052"/>
    </location>
</feature>
<dbReference type="GO" id="GO:0006508">
    <property type="term" value="P:proteolysis"/>
    <property type="evidence" value="ECO:0007669"/>
    <property type="project" value="UniProtKB-UniRule"/>
</dbReference>
<dbReference type="Gene3D" id="2.120.10.60">
    <property type="entry name" value="Tricorn protease N-terminal domain"/>
    <property type="match status" value="1"/>
</dbReference>
<dbReference type="InterPro" id="IPR041489">
    <property type="entry name" value="PDZ_6"/>
</dbReference>
<evidence type="ECO:0000259" key="9">
    <source>
        <dbReference type="PROSITE" id="PS50106"/>
    </source>
</evidence>
<dbReference type="InterPro" id="IPR005151">
    <property type="entry name" value="Tail-specific_protease"/>
</dbReference>
<dbReference type="PIRSF" id="PIRSF036421">
    <property type="entry name" value="Tricorn_protease"/>
    <property type="match status" value="1"/>
</dbReference>
<evidence type="ECO:0000256" key="1">
    <source>
        <dbReference type="ARBA" id="ARBA00004496"/>
    </source>
</evidence>
<evidence type="ECO:0000256" key="6">
    <source>
        <dbReference type="ARBA" id="ARBA00022825"/>
    </source>
</evidence>
<dbReference type="SUPFAM" id="SSF50156">
    <property type="entry name" value="PDZ domain-like"/>
    <property type="match status" value="1"/>
</dbReference>
<dbReference type="OrthoDB" id="9815657at2"/>
<comment type="subcellular location">
    <subcellularLocation>
        <location evidence="1 7">Cytoplasm</location>
    </subcellularLocation>
</comment>
<name>A0A2A4GCK8_9FLAO</name>
<dbReference type="SUPFAM" id="SSF82171">
    <property type="entry name" value="DPP6 N-terminal domain-like"/>
    <property type="match status" value="1"/>
</dbReference>
<comment type="similarity">
    <text evidence="2 7">Belongs to the peptidase S41B family.</text>
</comment>
<dbReference type="Proteomes" id="UP000219559">
    <property type="component" value="Unassembled WGS sequence"/>
</dbReference>
<dbReference type="Gene3D" id="3.30.750.44">
    <property type="match status" value="1"/>
</dbReference>
<sequence>MRILSVIIMAFCTIGALAQNALIHQPVASPDGQQIAFCYQGDIWTANSNGSNPKRITAHTAYDQNPVWSADGSRIYFTSNRFGNSDIFSMKSGGSAVTQHTFNSVSDNLTGVFGDHIFFTTDREFAQVEWEPELAQVAIIGGTPEQLLTTTGRDARLSPNGRLVALTKGSCRIAREAYSGSANRDIWVYDTQNDTYHQITTDPHNDFNAYWINDTTLIFQSGRTKKYNLYTVTLSENGAKASAPQALTNFETQGLFEFSYGGGMVLAMQRDRLLKIDANTGAVNEIAIAPEGERVVLAFENKSFSSDANQVVPSPKGKMLAFEVRGEIFVKKNDKEIKRSVNISRSPYRDVEPQWLDKDHLLFVSDREGQKDIYMAQAQNLSDSVLYRSLRFRIKNLTNSKASERDILMSPDGKKIAYSKDNQLIVAEISTSGLRNAKVLLDHWDQVEDLSWSPDSQWLAYSHEDLNFNAEVYIHKADGSQARVNVSMHPKGDIMPRWSPDGSKLGFSSNRNNSDYDVWFTWLKKSDWEKTGYDWEDEPEADKKDKDKKVNVQIDFEDIYKRQKQITSYTEGEFIRGFSKDGKTLYYTTGNWSRGNAKVDSDLYSISWEAKDRKAITEKNARPRGVVFDAKNENAYYLQKGGIKKLKLDGAKVEGRPFTAKMKLDYKEEEKQLFEEAWAALDQRFYDPNFHGRDWDALKSEYRPLAMKASTRTDFVAMFNWMLGQINASHMGMYNRNLYPYIKKVKTGQLGAAFKNVPNGLSVVSVTPNTPADRIESKLLPGDIIKEVNGEVLTAQTNIFQLLEAQAGEKVILKIQRQGVNKELVIEPASSTSDAKYDAWVTQKRKLVDTYSNGRLGYLHIEGMNWTSFERFERELMAAGHGKEGIVIDVRYNGGGWTTDYLMAVLNVQQHAYTVPRGAAKDLAKEHANFKHTYPFSERLPLASWTKPSIALCNQNSYSNAEIFSHAYQNLEIGKLVGNPTFGAVISTGGQGLIDGSYVRIPFRGWYNHRTEKNMDFVPAIPDITVLNAPDEKAKNTDSQLKRAVDELLADL</sequence>
<keyword evidence="6 7" id="KW-0720">Serine protease</keyword>
<dbReference type="SMART" id="SM00245">
    <property type="entry name" value="TSPc"/>
    <property type="match status" value="1"/>
</dbReference>
<dbReference type="EMBL" id="NBWU01000001">
    <property type="protein sequence ID" value="PCE66347.1"/>
    <property type="molecule type" value="Genomic_DNA"/>
</dbReference>
<dbReference type="Pfam" id="PF07676">
    <property type="entry name" value="PD40"/>
    <property type="match status" value="2"/>
</dbReference>
<dbReference type="Pfam" id="PF26549">
    <property type="entry name" value="Tricorn_N"/>
    <property type="match status" value="1"/>
</dbReference>
<dbReference type="InterPro" id="IPR011659">
    <property type="entry name" value="WD40"/>
</dbReference>
<evidence type="ECO:0000313" key="11">
    <source>
        <dbReference type="Proteomes" id="UP000219559"/>
    </source>
</evidence>
<evidence type="ECO:0000256" key="8">
    <source>
        <dbReference type="SAM" id="SignalP"/>
    </source>
</evidence>
<proteinExistence type="inferred from homology"/>
<evidence type="ECO:0000256" key="3">
    <source>
        <dbReference type="ARBA" id="ARBA00022490"/>
    </source>
</evidence>
<evidence type="ECO:0000313" key="10">
    <source>
        <dbReference type="EMBL" id="PCE66347.1"/>
    </source>
</evidence>
<dbReference type="SUPFAM" id="SSF52096">
    <property type="entry name" value="ClpP/crotonase"/>
    <property type="match status" value="1"/>
</dbReference>
<comment type="caution">
    <text evidence="10">The sequence shown here is derived from an EMBL/GenBank/DDBJ whole genome shotgun (WGS) entry which is preliminary data.</text>
</comment>
<dbReference type="Gene3D" id="2.120.10.30">
    <property type="entry name" value="TolB, C-terminal domain"/>
    <property type="match status" value="2"/>
</dbReference>
<dbReference type="InterPro" id="IPR029045">
    <property type="entry name" value="ClpP/crotonase-like_dom_sf"/>
</dbReference>
<dbReference type="GO" id="GO:0005737">
    <property type="term" value="C:cytoplasm"/>
    <property type="evidence" value="ECO:0007669"/>
    <property type="project" value="UniProtKB-SubCell"/>
</dbReference>
<dbReference type="PANTHER" id="PTHR43253:SF1">
    <property type="entry name" value="TRICORN PROTEASE HOMOLOG 2-RELATED"/>
    <property type="match status" value="1"/>
</dbReference>
<accession>A0A2A4GCK8</accession>
<dbReference type="CDD" id="cd07562">
    <property type="entry name" value="Peptidase_S41_TRI"/>
    <property type="match status" value="1"/>
</dbReference>
<evidence type="ECO:0000256" key="2">
    <source>
        <dbReference type="ARBA" id="ARBA00008524"/>
    </source>
</evidence>
<reference evidence="10 11" key="1">
    <citation type="submission" date="2017-04" db="EMBL/GenBank/DDBJ databases">
        <title>A new member of the family Flavobacteriaceae isolated from ascidians.</title>
        <authorList>
            <person name="Chen L."/>
        </authorList>
    </citation>
    <scope>NUCLEOTIDE SEQUENCE [LARGE SCALE GENOMIC DNA]</scope>
    <source>
        <strain evidence="10 11">HQA918</strain>
    </source>
</reference>
<keyword evidence="5 7" id="KW-0378">Hydrolase</keyword>
<organism evidence="10 11">
    <name type="scientific">Sediminicola luteus</name>
    <dbReference type="NCBI Taxonomy" id="319238"/>
    <lineage>
        <taxon>Bacteria</taxon>
        <taxon>Pseudomonadati</taxon>
        <taxon>Bacteroidota</taxon>
        <taxon>Flavobacteriia</taxon>
        <taxon>Flavobacteriales</taxon>
        <taxon>Flavobacteriaceae</taxon>
        <taxon>Sediminicola</taxon>
    </lineage>
</organism>
<dbReference type="Pfam" id="PF17820">
    <property type="entry name" value="PDZ_6"/>
    <property type="match status" value="1"/>
</dbReference>
<keyword evidence="11" id="KW-1185">Reference proteome</keyword>
<dbReference type="InterPro" id="IPR036034">
    <property type="entry name" value="PDZ_sf"/>
</dbReference>
<feature type="signal peptide" evidence="8">
    <location>
        <begin position="1"/>
        <end position="18"/>
    </location>
</feature>
<dbReference type="AlphaFoldDB" id="A0A2A4GCK8"/>
<dbReference type="SUPFAM" id="SSF69304">
    <property type="entry name" value="Tricorn protease N-terminal domain"/>
    <property type="match status" value="1"/>
</dbReference>
<dbReference type="GO" id="GO:0008236">
    <property type="term" value="F:serine-type peptidase activity"/>
    <property type="evidence" value="ECO:0007669"/>
    <property type="project" value="UniProtKB-UniRule"/>
</dbReference>
<dbReference type="InterPro" id="IPR011042">
    <property type="entry name" value="6-blade_b-propeller_TolB-like"/>
</dbReference>
<keyword evidence="3 7" id="KW-0963">Cytoplasm</keyword>
<dbReference type="RefSeq" id="WP_097441868.1">
    <property type="nucleotide sequence ID" value="NZ_NBWU01000001.1"/>
</dbReference>
<dbReference type="PROSITE" id="PS50106">
    <property type="entry name" value="PDZ"/>
    <property type="match status" value="1"/>
</dbReference>
<protein>
    <recommendedName>
        <fullName evidence="7">Tricorn protease homolog</fullName>
        <ecNumber evidence="7">3.4.21.-</ecNumber>
    </recommendedName>
</protein>
<dbReference type="EC" id="3.4.21.-" evidence="7"/>
<dbReference type="Gene3D" id="3.90.226.10">
    <property type="entry name" value="2-enoyl-CoA Hydratase, Chain A, domain 1"/>
    <property type="match status" value="1"/>
</dbReference>
<dbReference type="InterPro" id="IPR012393">
    <property type="entry name" value="Tricorn_protease"/>
</dbReference>
<feature type="domain" description="PDZ" evidence="9">
    <location>
        <begin position="739"/>
        <end position="819"/>
    </location>
</feature>
<dbReference type="Pfam" id="PF14684">
    <property type="entry name" value="Tricorn_C1"/>
    <property type="match status" value="1"/>
</dbReference>
<dbReference type="PANTHER" id="PTHR43253">
    <property type="entry name" value="TRICORN PROTEASE HOMOLOG 2-RELATED"/>
    <property type="match status" value="1"/>
</dbReference>
<dbReference type="Gene3D" id="2.30.42.10">
    <property type="match status" value="1"/>
</dbReference>
<dbReference type="InterPro" id="IPR001478">
    <property type="entry name" value="PDZ"/>
</dbReference>
<comment type="function">
    <text evidence="7">Degrades oligopeptides.</text>
</comment>